<dbReference type="GO" id="GO:0017001">
    <property type="term" value="P:antibiotic catabolic process"/>
    <property type="evidence" value="ECO:0007669"/>
    <property type="project" value="UniProtKB-ARBA"/>
</dbReference>
<dbReference type="PANTHER" id="PTHR42951:SF4">
    <property type="entry name" value="ACYL-COENZYME A THIOESTERASE MBLAC2"/>
    <property type="match status" value="1"/>
</dbReference>
<dbReference type="Gene3D" id="3.60.15.10">
    <property type="entry name" value="Ribonuclease Z/Hydroxyacylglutathione hydrolase-like"/>
    <property type="match status" value="1"/>
</dbReference>
<evidence type="ECO:0000256" key="1">
    <source>
        <dbReference type="ARBA" id="ARBA00005250"/>
    </source>
</evidence>
<reference evidence="4 5" key="1">
    <citation type="journal article" date="2016" name="Nat. Commun.">
        <title>Thousands of microbial genomes shed light on interconnected biogeochemical processes in an aquifer system.</title>
        <authorList>
            <person name="Anantharaman K."/>
            <person name="Brown C.T."/>
            <person name="Hug L.A."/>
            <person name="Sharon I."/>
            <person name="Castelle C.J."/>
            <person name="Probst A.J."/>
            <person name="Thomas B.C."/>
            <person name="Singh A."/>
            <person name="Wilkins M.J."/>
            <person name="Karaoz U."/>
            <person name="Brodie E.L."/>
            <person name="Williams K.H."/>
            <person name="Hubbard S.S."/>
            <person name="Banfield J.F."/>
        </authorList>
    </citation>
    <scope>NUCLEOTIDE SEQUENCE [LARGE SCALE GENOMIC DNA]</scope>
</reference>
<feature type="domain" description="Metallo-beta-lactamase" evidence="3">
    <location>
        <begin position="58"/>
        <end position="244"/>
    </location>
</feature>
<comment type="caution">
    <text evidence="4">The sequence shown here is derived from an EMBL/GenBank/DDBJ whole genome shotgun (WGS) entry which is preliminary data.</text>
</comment>
<evidence type="ECO:0000259" key="3">
    <source>
        <dbReference type="SMART" id="SM00849"/>
    </source>
</evidence>
<evidence type="ECO:0000256" key="2">
    <source>
        <dbReference type="SAM" id="SignalP"/>
    </source>
</evidence>
<protein>
    <recommendedName>
        <fullName evidence="3">Metallo-beta-lactamase domain-containing protein</fullName>
    </recommendedName>
</protein>
<comment type="similarity">
    <text evidence="1">Belongs to the metallo-beta-lactamase superfamily. Class-B beta-lactamase family.</text>
</comment>
<gene>
    <name evidence="4" type="ORF">A3A87_10515</name>
</gene>
<dbReference type="SUPFAM" id="SSF56281">
    <property type="entry name" value="Metallo-hydrolase/oxidoreductase"/>
    <property type="match status" value="1"/>
</dbReference>
<proteinExistence type="inferred from homology"/>
<evidence type="ECO:0000313" key="4">
    <source>
        <dbReference type="EMBL" id="OGI52928.1"/>
    </source>
</evidence>
<name>A0A1F6U6F3_9PROT</name>
<dbReference type="PANTHER" id="PTHR42951">
    <property type="entry name" value="METALLO-BETA-LACTAMASE DOMAIN-CONTAINING"/>
    <property type="match status" value="1"/>
</dbReference>
<sequence>MRARFLFAIASVLFLASSCTGGKAPPLQGDFPVTKITDRVYVIHGANTLPNRQNQGFMNNPGFVLTRKGVVVIDPGSSVQVGEMVLAKIAGVTREPVIAVFNTHIHGDHWLGNQAIKAAHPKAVIYAHPRMKAKAEAEGGTWVKRIDAMTEGAIRGTRPLAPDIHVDHDESLKLGDTHFRVYHHDKAHTDNDIMIEVVEEKVMFLGDNVFAGRIGIMNDGDFRGNVAAIDMALKSNTVHFIPGHGPANGREILLAYQDYLKTLYATVRKYYGQGLTDYDMKPKVAQALAKYKDWTGFNEQLGRHVSLAYLQVEAESF</sequence>
<dbReference type="InterPro" id="IPR001279">
    <property type="entry name" value="Metallo-B-lactamas"/>
</dbReference>
<dbReference type="InterPro" id="IPR036866">
    <property type="entry name" value="RibonucZ/Hydroxyglut_hydro"/>
</dbReference>
<feature type="signal peptide" evidence="2">
    <location>
        <begin position="1"/>
        <end position="24"/>
    </location>
</feature>
<dbReference type="SMART" id="SM00849">
    <property type="entry name" value="Lactamase_B"/>
    <property type="match status" value="1"/>
</dbReference>
<organism evidence="4 5">
    <name type="scientific">Candidatus Muproteobacteria bacterium RIFCSPLOWO2_01_FULL_60_18</name>
    <dbReference type="NCBI Taxonomy" id="1817768"/>
    <lineage>
        <taxon>Bacteria</taxon>
        <taxon>Pseudomonadati</taxon>
        <taxon>Pseudomonadota</taxon>
        <taxon>Candidatus Muproteobacteria</taxon>
    </lineage>
</organism>
<dbReference type="InterPro" id="IPR050855">
    <property type="entry name" value="NDM-1-like"/>
</dbReference>
<accession>A0A1F6U6F3</accession>
<dbReference type="AlphaFoldDB" id="A0A1F6U6F3"/>
<evidence type="ECO:0000313" key="5">
    <source>
        <dbReference type="Proteomes" id="UP000179037"/>
    </source>
</evidence>
<dbReference type="EMBL" id="MFTC01000002">
    <property type="protein sequence ID" value="OGI52928.1"/>
    <property type="molecule type" value="Genomic_DNA"/>
</dbReference>
<dbReference type="Pfam" id="PF00753">
    <property type="entry name" value="Lactamase_B"/>
    <property type="match status" value="1"/>
</dbReference>
<dbReference type="Proteomes" id="UP000179037">
    <property type="component" value="Unassembled WGS sequence"/>
</dbReference>
<dbReference type="STRING" id="1817768.A3A87_10515"/>
<feature type="chain" id="PRO_5009526990" description="Metallo-beta-lactamase domain-containing protein" evidence="2">
    <location>
        <begin position="25"/>
        <end position="317"/>
    </location>
</feature>
<dbReference type="PROSITE" id="PS51257">
    <property type="entry name" value="PROKAR_LIPOPROTEIN"/>
    <property type="match status" value="1"/>
</dbReference>
<keyword evidence="2" id="KW-0732">Signal</keyword>
<dbReference type="CDD" id="cd16282">
    <property type="entry name" value="metallo-hydrolase-like_MBL-fold"/>
    <property type="match status" value="1"/>
</dbReference>